<dbReference type="PANTHER" id="PTHR46098:SF1">
    <property type="entry name" value="TRNA (CYTOSINE(38)-C(5))-METHYLTRANSFERASE"/>
    <property type="match status" value="1"/>
</dbReference>
<reference evidence="8 9" key="1">
    <citation type="submission" date="2018-10" db="EMBL/GenBank/DDBJ databases">
        <title>Genomic Encyclopedia of Type Strains, Phase IV (KMG-IV): sequencing the most valuable type-strain genomes for metagenomic binning, comparative biology and taxonomic classification.</title>
        <authorList>
            <person name="Goeker M."/>
        </authorList>
    </citation>
    <scope>NUCLEOTIDE SEQUENCE [LARGE SCALE GENOMIC DNA]</scope>
    <source>
        <strain evidence="8 9">DSM 22228</strain>
    </source>
</reference>
<dbReference type="OrthoDB" id="9813719at2"/>
<proteinExistence type="inferred from homology"/>
<accession>A0A495RIY5</accession>
<dbReference type="Proteomes" id="UP000278542">
    <property type="component" value="Unassembled WGS sequence"/>
</dbReference>
<dbReference type="EC" id="2.1.1.37" evidence="1"/>
<comment type="catalytic activity">
    <reaction evidence="6">
        <text>a 2'-deoxycytidine in DNA + S-adenosyl-L-methionine = a 5-methyl-2'-deoxycytidine in DNA + S-adenosyl-L-homocysteine + H(+)</text>
        <dbReference type="Rhea" id="RHEA:13681"/>
        <dbReference type="Rhea" id="RHEA-COMP:11369"/>
        <dbReference type="Rhea" id="RHEA-COMP:11370"/>
        <dbReference type="ChEBI" id="CHEBI:15378"/>
        <dbReference type="ChEBI" id="CHEBI:57856"/>
        <dbReference type="ChEBI" id="CHEBI:59789"/>
        <dbReference type="ChEBI" id="CHEBI:85452"/>
        <dbReference type="ChEBI" id="CHEBI:85454"/>
        <dbReference type="EC" id="2.1.1.37"/>
    </reaction>
</comment>
<dbReference type="InterPro" id="IPR001525">
    <property type="entry name" value="C5_MeTfrase"/>
</dbReference>
<dbReference type="SUPFAM" id="SSF53335">
    <property type="entry name" value="S-adenosyl-L-methionine-dependent methyltransferases"/>
    <property type="match status" value="1"/>
</dbReference>
<evidence type="ECO:0000256" key="1">
    <source>
        <dbReference type="ARBA" id="ARBA00011975"/>
    </source>
</evidence>
<dbReference type="InterPro" id="IPR018117">
    <property type="entry name" value="C5_DNA_meth_AS"/>
</dbReference>
<name>A0A495RIY5_9GAMM</name>
<dbReference type="RefSeq" id="WP_121144301.1">
    <property type="nucleotide sequence ID" value="NZ_RBWY01000001.1"/>
</dbReference>
<evidence type="ECO:0000313" key="9">
    <source>
        <dbReference type="Proteomes" id="UP000278542"/>
    </source>
</evidence>
<organism evidence="8 9">
    <name type="scientific">Orbus hercynius</name>
    <dbReference type="NCBI Taxonomy" id="593135"/>
    <lineage>
        <taxon>Bacteria</taxon>
        <taxon>Pseudomonadati</taxon>
        <taxon>Pseudomonadota</taxon>
        <taxon>Gammaproteobacteria</taxon>
        <taxon>Orbales</taxon>
        <taxon>Orbaceae</taxon>
        <taxon>Orbus</taxon>
    </lineage>
</organism>
<evidence type="ECO:0000256" key="4">
    <source>
        <dbReference type="ARBA" id="ARBA00022691"/>
    </source>
</evidence>
<keyword evidence="2 7" id="KW-0489">Methyltransferase</keyword>
<dbReference type="AlphaFoldDB" id="A0A495RIY5"/>
<dbReference type="PANTHER" id="PTHR46098">
    <property type="entry name" value="TRNA (CYTOSINE(38)-C(5))-METHYLTRANSFERASE"/>
    <property type="match status" value="1"/>
</dbReference>
<sequence length="331" mass="37759">MNILSLFDGISCGRIALDRANIKINKYYASEINKYAIKVSQNNYSDIIRLGDINNWHTWDIDWLSIDLILAGSPCQGFSFTGKQLAFNDSQSALFFQFAKILKHVKSLNPNIKFLLENVRMRKEFENIITFVVGVKPITMNSSLVSAQNRVRLYWVNWRFSYPKNKQRYLKDIIETELSQYHNIKYGTYDQITIKCKTPLSQTNVSDRMMKILTQSSSSSIKLDNKQNMGINVIGIANDTNNRTQYKRVYSTTGKSPTITTASGGGHCPKIAINHHDYRDMLAIEAERCQTLPDNYTQSISTTQRFNVIGNGWTVDIIAHILSGLNELNDT</sequence>
<evidence type="ECO:0000256" key="5">
    <source>
        <dbReference type="ARBA" id="ARBA00022747"/>
    </source>
</evidence>
<evidence type="ECO:0000313" key="8">
    <source>
        <dbReference type="EMBL" id="RKS87405.1"/>
    </source>
</evidence>
<feature type="active site" evidence="7">
    <location>
        <position position="75"/>
    </location>
</feature>
<dbReference type="GO" id="GO:0032259">
    <property type="term" value="P:methylation"/>
    <property type="evidence" value="ECO:0007669"/>
    <property type="project" value="UniProtKB-KW"/>
</dbReference>
<dbReference type="InterPro" id="IPR029063">
    <property type="entry name" value="SAM-dependent_MTases_sf"/>
</dbReference>
<dbReference type="NCBIfam" id="TIGR00675">
    <property type="entry name" value="dcm"/>
    <property type="match status" value="1"/>
</dbReference>
<evidence type="ECO:0000256" key="6">
    <source>
        <dbReference type="ARBA" id="ARBA00047422"/>
    </source>
</evidence>
<evidence type="ECO:0000256" key="7">
    <source>
        <dbReference type="PROSITE-ProRule" id="PRU01016"/>
    </source>
</evidence>
<gene>
    <name evidence="8" type="ORF">DES39_0629</name>
</gene>
<dbReference type="InterPro" id="IPR050750">
    <property type="entry name" value="C5-MTase"/>
</dbReference>
<comment type="similarity">
    <text evidence="7">Belongs to the class I-like SAM-binding methyltransferase superfamily. C5-methyltransferase family.</text>
</comment>
<keyword evidence="9" id="KW-1185">Reference proteome</keyword>
<dbReference type="PROSITE" id="PS51679">
    <property type="entry name" value="SAM_MT_C5"/>
    <property type="match status" value="1"/>
</dbReference>
<dbReference type="GO" id="GO:0009307">
    <property type="term" value="P:DNA restriction-modification system"/>
    <property type="evidence" value="ECO:0007669"/>
    <property type="project" value="UniProtKB-KW"/>
</dbReference>
<dbReference type="Gene3D" id="3.40.50.150">
    <property type="entry name" value="Vaccinia Virus protein VP39"/>
    <property type="match status" value="1"/>
</dbReference>
<keyword evidence="3 7" id="KW-0808">Transferase</keyword>
<keyword evidence="5" id="KW-0680">Restriction system</keyword>
<protein>
    <recommendedName>
        <fullName evidence="1">DNA (cytosine-5-)-methyltransferase</fullName>
        <ecNumber evidence="1">2.1.1.37</ecNumber>
    </recommendedName>
</protein>
<dbReference type="EMBL" id="RBWY01000001">
    <property type="protein sequence ID" value="RKS87405.1"/>
    <property type="molecule type" value="Genomic_DNA"/>
</dbReference>
<dbReference type="Gene3D" id="3.90.120.10">
    <property type="entry name" value="DNA Methylase, subunit A, domain 2"/>
    <property type="match status" value="1"/>
</dbReference>
<evidence type="ECO:0000256" key="3">
    <source>
        <dbReference type="ARBA" id="ARBA00022679"/>
    </source>
</evidence>
<dbReference type="Pfam" id="PF00145">
    <property type="entry name" value="DNA_methylase"/>
    <property type="match status" value="1"/>
</dbReference>
<dbReference type="PROSITE" id="PS00094">
    <property type="entry name" value="C5_MTASE_1"/>
    <property type="match status" value="1"/>
</dbReference>
<dbReference type="GO" id="GO:0003886">
    <property type="term" value="F:DNA (cytosine-5-)-methyltransferase activity"/>
    <property type="evidence" value="ECO:0007669"/>
    <property type="project" value="UniProtKB-EC"/>
</dbReference>
<evidence type="ECO:0000256" key="2">
    <source>
        <dbReference type="ARBA" id="ARBA00022603"/>
    </source>
</evidence>
<keyword evidence="4 7" id="KW-0949">S-adenosyl-L-methionine</keyword>
<comment type="caution">
    <text evidence="8">The sequence shown here is derived from an EMBL/GenBank/DDBJ whole genome shotgun (WGS) entry which is preliminary data.</text>
</comment>